<feature type="chain" id="PRO_5020923333" evidence="1">
    <location>
        <begin position="25"/>
        <end position="152"/>
    </location>
</feature>
<keyword evidence="1" id="KW-0732">Signal</keyword>
<accession>A0A4S8HSI9</accession>
<evidence type="ECO:0000256" key="1">
    <source>
        <dbReference type="SAM" id="SignalP"/>
    </source>
</evidence>
<evidence type="ECO:0000313" key="3">
    <source>
        <dbReference type="Proteomes" id="UP000306918"/>
    </source>
</evidence>
<dbReference type="Proteomes" id="UP000306918">
    <property type="component" value="Unassembled WGS sequence"/>
</dbReference>
<keyword evidence="3" id="KW-1185">Reference proteome</keyword>
<sequence>MNPFYKTWFLLIACIVINTTTTLANDGHAAPSTFTATRFITSVKTFDSIITATTAAKVCACQILNLRSNNHHVKNAVVFAEKTISDEPTDLAKARLRLEKEKRLLRILFYNKIEVIAKTTASTDCNTLFLQLKKKQANLMLYEVLDADVAVR</sequence>
<proteinExistence type="predicted"/>
<evidence type="ECO:0000313" key="2">
    <source>
        <dbReference type="EMBL" id="THU38453.1"/>
    </source>
</evidence>
<name>A0A4S8HSI9_9BACT</name>
<dbReference type="EMBL" id="STFF01000004">
    <property type="protein sequence ID" value="THU38453.1"/>
    <property type="molecule type" value="Genomic_DNA"/>
</dbReference>
<feature type="signal peptide" evidence="1">
    <location>
        <begin position="1"/>
        <end position="24"/>
    </location>
</feature>
<dbReference type="RefSeq" id="WP_136578407.1">
    <property type="nucleotide sequence ID" value="NZ_STFF01000004.1"/>
</dbReference>
<reference evidence="2 3" key="1">
    <citation type="submission" date="2019-04" db="EMBL/GenBank/DDBJ databases">
        <title>Niastella caeni sp. nov., isolated from activated sludge.</title>
        <authorList>
            <person name="Sheng M."/>
        </authorList>
    </citation>
    <scope>NUCLEOTIDE SEQUENCE [LARGE SCALE GENOMIC DNA]</scope>
    <source>
        <strain evidence="2 3">HX-2-15</strain>
    </source>
</reference>
<dbReference type="OrthoDB" id="671343at2"/>
<protein>
    <submittedName>
        <fullName evidence="2">Uncharacterized protein</fullName>
    </submittedName>
</protein>
<gene>
    <name evidence="2" type="ORF">FAM09_17450</name>
</gene>
<dbReference type="AlphaFoldDB" id="A0A4S8HSI9"/>
<organism evidence="2 3">
    <name type="scientific">Niastella caeni</name>
    <dbReference type="NCBI Taxonomy" id="2569763"/>
    <lineage>
        <taxon>Bacteria</taxon>
        <taxon>Pseudomonadati</taxon>
        <taxon>Bacteroidota</taxon>
        <taxon>Chitinophagia</taxon>
        <taxon>Chitinophagales</taxon>
        <taxon>Chitinophagaceae</taxon>
        <taxon>Niastella</taxon>
    </lineage>
</organism>
<comment type="caution">
    <text evidence="2">The sequence shown here is derived from an EMBL/GenBank/DDBJ whole genome shotgun (WGS) entry which is preliminary data.</text>
</comment>